<dbReference type="PANTHER" id="PTHR42770">
    <property type="entry name" value="AMINO ACID TRANSPORTER-RELATED"/>
    <property type="match status" value="1"/>
</dbReference>
<evidence type="ECO:0000256" key="4">
    <source>
        <dbReference type="ARBA" id="ARBA00022989"/>
    </source>
</evidence>
<dbReference type="AlphaFoldDB" id="A0A495RCE6"/>
<feature type="transmembrane region" description="Helical" evidence="6">
    <location>
        <begin position="183"/>
        <end position="208"/>
    </location>
</feature>
<evidence type="ECO:0000256" key="3">
    <source>
        <dbReference type="ARBA" id="ARBA00022692"/>
    </source>
</evidence>
<keyword evidence="4 6" id="KW-1133">Transmembrane helix</keyword>
<dbReference type="Gene3D" id="1.20.1740.10">
    <property type="entry name" value="Amino acid/polyamine transporter I"/>
    <property type="match status" value="1"/>
</dbReference>
<comment type="caution">
    <text evidence="7">The sequence shown here is derived from an EMBL/GenBank/DDBJ whole genome shotgun (WGS) entry which is preliminary data.</text>
</comment>
<feature type="transmembrane region" description="Helical" evidence="6">
    <location>
        <begin position="317"/>
        <end position="339"/>
    </location>
</feature>
<organism evidence="7 8">
    <name type="scientific">Orbus hercynius</name>
    <dbReference type="NCBI Taxonomy" id="593135"/>
    <lineage>
        <taxon>Bacteria</taxon>
        <taxon>Pseudomonadati</taxon>
        <taxon>Pseudomonadota</taxon>
        <taxon>Gammaproteobacteria</taxon>
        <taxon>Orbales</taxon>
        <taxon>Orbaceae</taxon>
        <taxon>Orbus</taxon>
    </lineage>
</organism>
<dbReference type="Proteomes" id="UP000278542">
    <property type="component" value="Unassembled WGS sequence"/>
</dbReference>
<feature type="transmembrane region" description="Helical" evidence="6">
    <location>
        <begin position="220"/>
        <end position="245"/>
    </location>
</feature>
<evidence type="ECO:0000256" key="1">
    <source>
        <dbReference type="ARBA" id="ARBA00004651"/>
    </source>
</evidence>
<feature type="transmembrane region" description="Helical" evidence="6">
    <location>
        <begin position="265"/>
        <end position="285"/>
    </location>
</feature>
<sequence>MSELKKELNFWQGIGLLSTSLLGTGIFAVPAIVAQIAGQDGLWAWPLLLVLVFPIAIIFAELGKHYPSAGGVAYFIAKAFNPVLGRVTAWSFLSVIPFGLPAGLYIASGFWASVFHVTAEVELMIQVVTLLLIWAIGLFGAAASGWVQSIIAILIISLVMAMCFFSSPSVLTVTWPNICDVQFMPVINALAVMFWCFVGLEAFVHLSTEFKHPQKDFPRALLMGLILAGFIYWVCTAAVIFFVPNLSSATAALPTIIEQLFGAKALWLFCLIGYLACFASINIYCQSFARLVWVQANENHPQGRLARLSKRQTPVNALTLVILLSMFFLLLIHLFTFSLHSLLEYANGVFVFIYFLAMLSAIKLLSGKLRILASVCTMICLGLLCVIGYKSLYALGIFIILWFIAKKVTVIKTSNP</sequence>
<feature type="transmembrane region" description="Helical" evidence="6">
    <location>
        <begin position="12"/>
        <end position="37"/>
    </location>
</feature>
<evidence type="ECO:0000313" key="7">
    <source>
        <dbReference type="EMBL" id="RKS85147.1"/>
    </source>
</evidence>
<protein>
    <submittedName>
        <fullName evidence="7">Amino acid exporter (AAE family)</fullName>
    </submittedName>
</protein>
<keyword evidence="8" id="KW-1185">Reference proteome</keyword>
<dbReference type="InterPro" id="IPR050367">
    <property type="entry name" value="APC_superfamily"/>
</dbReference>
<dbReference type="Pfam" id="PF13520">
    <property type="entry name" value="AA_permease_2"/>
    <property type="match status" value="1"/>
</dbReference>
<reference evidence="7 8" key="1">
    <citation type="submission" date="2018-10" db="EMBL/GenBank/DDBJ databases">
        <title>Genomic Encyclopedia of Type Strains, Phase IV (KMG-IV): sequencing the most valuable type-strain genomes for metagenomic binning, comparative biology and taxonomic classification.</title>
        <authorList>
            <person name="Goeker M."/>
        </authorList>
    </citation>
    <scope>NUCLEOTIDE SEQUENCE [LARGE SCALE GENOMIC DNA]</scope>
    <source>
        <strain evidence="7 8">DSM 22228</strain>
    </source>
</reference>
<comment type="subcellular location">
    <subcellularLocation>
        <location evidence="1">Cell membrane</location>
        <topology evidence="1">Multi-pass membrane protein</topology>
    </subcellularLocation>
</comment>
<dbReference type="PIRSF" id="PIRSF006060">
    <property type="entry name" value="AA_transporter"/>
    <property type="match status" value="1"/>
</dbReference>
<dbReference type="NCBIfam" id="NF008245">
    <property type="entry name" value="PRK11021.1"/>
    <property type="match status" value="1"/>
</dbReference>
<feature type="transmembrane region" description="Helical" evidence="6">
    <location>
        <begin position="43"/>
        <end position="62"/>
    </location>
</feature>
<feature type="transmembrane region" description="Helical" evidence="6">
    <location>
        <begin position="150"/>
        <end position="171"/>
    </location>
</feature>
<dbReference type="GO" id="GO:0022857">
    <property type="term" value="F:transmembrane transporter activity"/>
    <property type="evidence" value="ECO:0007669"/>
    <property type="project" value="InterPro"/>
</dbReference>
<dbReference type="EMBL" id="RBWY01000003">
    <property type="protein sequence ID" value="RKS85147.1"/>
    <property type="molecule type" value="Genomic_DNA"/>
</dbReference>
<evidence type="ECO:0000256" key="5">
    <source>
        <dbReference type="ARBA" id="ARBA00023136"/>
    </source>
</evidence>
<gene>
    <name evidence="7" type="ORF">DES39_1656</name>
</gene>
<accession>A0A495RCE6</accession>
<proteinExistence type="predicted"/>
<dbReference type="OrthoDB" id="9117841at2"/>
<dbReference type="PANTHER" id="PTHR42770:SF13">
    <property type="entry name" value="L-METHIONINE_BRANCHED-CHAIN AMINO ACID EXPORTER YJEH"/>
    <property type="match status" value="1"/>
</dbReference>
<evidence type="ECO:0000256" key="6">
    <source>
        <dbReference type="SAM" id="Phobius"/>
    </source>
</evidence>
<evidence type="ECO:0000256" key="2">
    <source>
        <dbReference type="ARBA" id="ARBA00022475"/>
    </source>
</evidence>
<feature type="transmembrane region" description="Helical" evidence="6">
    <location>
        <begin position="345"/>
        <end position="365"/>
    </location>
</feature>
<dbReference type="RefSeq" id="WP_121145303.1">
    <property type="nucleotide sequence ID" value="NZ_RBWY01000003.1"/>
</dbReference>
<evidence type="ECO:0000313" key="8">
    <source>
        <dbReference type="Proteomes" id="UP000278542"/>
    </source>
</evidence>
<keyword evidence="5 6" id="KW-0472">Membrane</keyword>
<feature type="transmembrane region" description="Helical" evidence="6">
    <location>
        <begin position="123"/>
        <end position="143"/>
    </location>
</feature>
<feature type="transmembrane region" description="Helical" evidence="6">
    <location>
        <begin position="372"/>
        <end position="405"/>
    </location>
</feature>
<dbReference type="GO" id="GO:0005886">
    <property type="term" value="C:plasma membrane"/>
    <property type="evidence" value="ECO:0007669"/>
    <property type="project" value="UniProtKB-SubCell"/>
</dbReference>
<keyword evidence="2" id="KW-1003">Cell membrane</keyword>
<dbReference type="InterPro" id="IPR002293">
    <property type="entry name" value="AA/rel_permease1"/>
</dbReference>
<name>A0A495RCE6_9GAMM</name>
<keyword evidence="3 6" id="KW-0812">Transmembrane</keyword>
<feature type="transmembrane region" description="Helical" evidence="6">
    <location>
        <begin position="83"/>
        <end position="111"/>
    </location>
</feature>